<dbReference type="Gene3D" id="3.40.50.620">
    <property type="entry name" value="HUPs"/>
    <property type="match status" value="1"/>
</dbReference>
<proteinExistence type="predicted"/>
<name>A0A963YV84_9PROT</name>
<dbReference type="PANTHER" id="PTHR43169">
    <property type="entry name" value="EXSB FAMILY PROTEIN"/>
    <property type="match status" value="1"/>
</dbReference>
<evidence type="ECO:0000313" key="2">
    <source>
        <dbReference type="Proteomes" id="UP000708298"/>
    </source>
</evidence>
<protein>
    <recommendedName>
        <fullName evidence="3">Adenine nucleotide alpha hydrolase</fullName>
    </recommendedName>
</protein>
<organism evidence="1 2">
    <name type="scientific">Acidisoma silvae</name>
    <dbReference type="NCBI Taxonomy" id="2802396"/>
    <lineage>
        <taxon>Bacteria</taxon>
        <taxon>Pseudomonadati</taxon>
        <taxon>Pseudomonadota</taxon>
        <taxon>Alphaproteobacteria</taxon>
        <taxon>Acetobacterales</taxon>
        <taxon>Acidocellaceae</taxon>
        <taxon>Acidisoma</taxon>
    </lineage>
</organism>
<evidence type="ECO:0008006" key="3">
    <source>
        <dbReference type="Google" id="ProtNLM"/>
    </source>
</evidence>
<keyword evidence="2" id="KW-1185">Reference proteome</keyword>
<dbReference type="Proteomes" id="UP000708298">
    <property type="component" value="Unassembled WGS sequence"/>
</dbReference>
<reference evidence="1" key="2">
    <citation type="submission" date="2021-01" db="EMBL/GenBank/DDBJ databases">
        <authorList>
            <person name="Mieszkin S."/>
            <person name="Pouder E."/>
            <person name="Alain K."/>
        </authorList>
    </citation>
    <scope>NUCLEOTIDE SEQUENCE</scope>
    <source>
        <strain evidence="1">HW T2.11</strain>
    </source>
</reference>
<dbReference type="InterPro" id="IPR014729">
    <property type="entry name" value="Rossmann-like_a/b/a_fold"/>
</dbReference>
<dbReference type="EMBL" id="JAESVB010000017">
    <property type="protein sequence ID" value="MCB8877747.1"/>
    <property type="molecule type" value="Genomic_DNA"/>
</dbReference>
<dbReference type="AlphaFoldDB" id="A0A963YV84"/>
<dbReference type="PANTHER" id="PTHR43169:SF2">
    <property type="entry name" value="NAD_GMP SYNTHASE DOMAIN-CONTAINING PROTEIN"/>
    <property type="match status" value="1"/>
</dbReference>
<sequence>MLEAVLDQYEGLAVAVSGGVDSMTLAHVAHRRLADVIMVHAVSPAVPDHATARVRAHAAREGWNLIVTGAGEFGDPRYRLNPVNRCYFCKTNLYARIAQVTDKTIASGANLDDLSDYRPGLTAAAEHGVVHPYVLAGMNKVAVRAFARSYDLAEIAELPAQPCLSSRVETGLAIRAEDLAFIDRMERLLAATSPKTANIRCRITHAGVVIEGDPGLDEAVAKALCLDEGRSYGGLRPYRRGAAFLHEVT</sequence>
<comment type="caution">
    <text evidence="1">The sequence shown here is derived from an EMBL/GenBank/DDBJ whole genome shotgun (WGS) entry which is preliminary data.</text>
</comment>
<dbReference type="InterPro" id="IPR052188">
    <property type="entry name" value="Ni-pincer_cofactor_biosynth"/>
</dbReference>
<reference evidence="1" key="1">
    <citation type="journal article" date="2021" name="Microorganisms">
        <title>Acidisoma silvae sp. nov. and Acidisomacellulosilytica sp. nov., Two Acidophilic Bacteria Isolated from Decaying Wood, Hydrolyzing Cellulose and Producing Poly-3-hydroxybutyrate.</title>
        <authorList>
            <person name="Mieszkin S."/>
            <person name="Pouder E."/>
            <person name="Uroz S."/>
            <person name="Simon-Colin C."/>
            <person name="Alain K."/>
        </authorList>
    </citation>
    <scope>NUCLEOTIDE SEQUENCE</scope>
    <source>
        <strain evidence="1">HW T2.11</strain>
    </source>
</reference>
<evidence type="ECO:0000313" key="1">
    <source>
        <dbReference type="EMBL" id="MCB8877747.1"/>
    </source>
</evidence>
<dbReference type="RefSeq" id="WP_227323396.1">
    <property type="nucleotide sequence ID" value="NZ_JAESVB010000017.1"/>
</dbReference>
<gene>
    <name evidence="1" type="ORF">ASILVAE211_21310</name>
</gene>
<dbReference type="SUPFAM" id="SSF52402">
    <property type="entry name" value="Adenine nucleotide alpha hydrolases-like"/>
    <property type="match status" value="1"/>
</dbReference>
<accession>A0A963YV84</accession>